<dbReference type="PANTHER" id="PTHR43591">
    <property type="entry name" value="METHYLTRANSFERASE"/>
    <property type="match status" value="1"/>
</dbReference>
<dbReference type="Gene3D" id="3.40.50.150">
    <property type="entry name" value="Vaccinia Virus protein VP39"/>
    <property type="match status" value="1"/>
</dbReference>
<keyword evidence="2" id="KW-0808">Transferase</keyword>
<reference evidence="2 3" key="1">
    <citation type="submission" date="2019-02" db="EMBL/GenBank/DDBJ databases">
        <title>Draft Genome Sequence of Streptomyces sp. AM-2504, identified by 16S rRNA comparative analysis as a Streptomyces Kasugaensis strain.</title>
        <authorList>
            <person name="Napolioni V."/>
            <person name="Giuliodori A.M."/>
            <person name="Spurio R."/>
            <person name="Fabbretti A."/>
        </authorList>
    </citation>
    <scope>NUCLEOTIDE SEQUENCE [LARGE SCALE GENOMIC DNA]</scope>
    <source>
        <strain evidence="2 3">AM-2504</strain>
    </source>
</reference>
<dbReference type="RefSeq" id="WP_131124324.1">
    <property type="nucleotide sequence ID" value="NZ_SIXH01000187.1"/>
</dbReference>
<evidence type="ECO:0000313" key="2">
    <source>
        <dbReference type="EMBL" id="TBO57850.1"/>
    </source>
</evidence>
<feature type="domain" description="Methyltransferase type 11" evidence="1">
    <location>
        <begin position="50"/>
        <end position="151"/>
    </location>
</feature>
<dbReference type="CDD" id="cd02440">
    <property type="entry name" value="AdoMet_MTases"/>
    <property type="match status" value="1"/>
</dbReference>
<evidence type="ECO:0000259" key="1">
    <source>
        <dbReference type="Pfam" id="PF08241"/>
    </source>
</evidence>
<evidence type="ECO:0000313" key="3">
    <source>
        <dbReference type="Proteomes" id="UP000292452"/>
    </source>
</evidence>
<dbReference type="InterPro" id="IPR029063">
    <property type="entry name" value="SAM-dependent_MTases_sf"/>
</dbReference>
<keyword evidence="2" id="KW-0489">Methyltransferase</keyword>
<comment type="caution">
    <text evidence="2">The sequence shown here is derived from an EMBL/GenBank/DDBJ whole genome shotgun (WGS) entry which is preliminary data.</text>
</comment>
<dbReference type="Pfam" id="PF08241">
    <property type="entry name" value="Methyltransf_11"/>
    <property type="match status" value="1"/>
</dbReference>
<accession>A0A4Q9HUG8</accession>
<sequence>MTTEQEVFLRAFHASHPAVTARAMSRGRAADGRSSYAILRDRMAGRDRVLDLACGDGLLLELLAEAGEGQGSGGRGRELAGLDLSAEELALARRRPGAGRADLRVGRAQQLPFQDGQFDGCVSHMALMLMSDAEQVAAELARVLEPGGVLAAVLGGGPGGDEAYERFLRLARPLFDAAPAAKRIPLLGDRRLRSREGFDEVFGPAGFGPAEWETVAIDLTGSPEQVWETVSGIYDLGLFGAGATAELRARFEAESAATALPDGRIPCAMRVHIATVRRGCDGGDRRAGSPCAPVAASERGIQDTVSRTAGWGTAGWRTGCEQGQT</sequence>
<gene>
    <name evidence="2" type="ORF">EYS09_20565</name>
</gene>
<proteinExistence type="predicted"/>
<dbReference type="SUPFAM" id="SSF53335">
    <property type="entry name" value="S-adenosyl-L-methionine-dependent methyltransferases"/>
    <property type="match status" value="1"/>
</dbReference>
<protein>
    <submittedName>
        <fullName evidence="2">Class I SAM-dependent methyltransferase</fullName>
    </submittedName>
</protein>
<dbReference type="EMBL" id="SIXH01000187">
    <property type="protein sequence ID" value="TBO57850.1"/>
    <property type="molecule type" value="Genomic_DNA"/>
</dbReference>
<organism evidence="2 3">
    <name type="scientific">Streptomyces kasugaensis</name>
    <dbReference type="NCBI Taxonomy" id="1946"/>
    <lineage>
        <taxon>Bacteria</taxon>
        <taxon>Bacillati</taxon>
        <taxon>Actinomycetota</taxon>
        <taxon>Actinomycetes</taxon>
        <taxon>Kitasatosporales</taxon>
        <taxon>Streptomycetaceae</taxon>
        <taxon>Streptomyces</taxon>
    </lineage>
</organism>
<dbReference type="AlphaFoldDB" id="A0A4Q9HUG8"/>
<dbReference type="PANTHER" id="PTHR43591:SF110">
    <property type="entry name" value="RHODANESE DOMAIN-CONTAINING PROTEIN"/>
    <property type="match status" value="1"/>
</dbReference>
<dbReference type="Proteomes" id="UP000292452">
    <property type="component" value="Unassembled WGS sequence"/>
</dbReference>
<keyword evidence="3" id="KW-1185">Reference proteome</keyword>
<dbReference type="GO" id="GO:0008757">
    <property type="term" value="F:S-adenosylmethionine-dependent methyltransferase activity"/>
    <property type="evidence" value="ECO:0007669"/>
    <property type="project" value="InterPro"/>
</dbReference>
<dbReference type="GO" id="GO:0032259">
    <property type="term" value="P:methylation"/>
    <property type="evidence" value="ECO:0007669"/>
    <property type="project" value="UniProtKB-KW"/>
</dbReference>
<name>A0A4Q9HUG8_STRKA</name>
<dbReference type="InterPro" id="IPR013216">
    <property type="entry name" value="Methyltransf_11"/>
</dbReference>